<reference evidence="1" key="1">
    <citation type="journal article" date="2023" name="G3 (Bethesda)">
        <title>A reference genome for the long-term kleptoplast-retaining sea slug Elysia crispata morphotype clarki.</title>
        <authorList>
            <person name="Eastman K.E."/>
            <person name="Pendleton A.L."/>
            <person name="Shaikh M.A."/>
            <person name="Suttiyut T."/>
            <person name="Ogas R."/>
            <person name="Tomko P."/>
            <person name="Gavelis G."/>
            <person name="Widhalm J.R."/>
            <person name="Wisecaver J.H."/>
        </authorList>
    </citation>
    <scope>NUCLEOTIDE SEQUENCE</scope>
    <source>
        <strain evidence="1">ECLA1</strain>
    </source>
</reference>
<comment type="caution">
    <text evidence="1">The sequence shown here is derived from an EMBL/GenBank/DDBJ whole genome shotgun (WGS) entry which is preliminary data.</text>
</comment>
<organism evidence="1 2">
    <name type="scientific">Elysia crispata</name>
    <name type="common">lettuce slug</name>
    <dbReference type="NCBI Taxonomy" id="231223"/>
    <lineage>
        <taxon>Eukaryota</taxon>
        <taxon>Metazoa</taxon>
        <taxon>Spiralia</taxon>
        <taxon>Lophotrochozoa</taxon>
        <taxon>Mollusca</taxon>
        <taxon>Gastropoda</taxon>
        <taxon>Heterobranchia</taxon>
        <taxon>Euthyneura</taxon>
        <taxon>Panpulmonata</taxon>
        <taxon>Sacoglossa</taxon>
        <taxon>Placobranchoidea</taxon>
        <taxon>Plakobranchidae</taxon>
        <taxon>Elysia</taxon>
    </lineage>
</organism>
<proteinExistence type="predicted"/>
<accession>A0AAE0YDB4</accession>
<gene>
    <name evidence="1" type="ORF">RRG08_048958</name>
</gene>
<keyword evidence="2" id="KW-1185">Reference proteome</keyword>
<dbReference type="Proteomes" id="UP001283361">
    <property type="component" value="Unassembled WGS sequence"/>
</dbReference>
<evidence type="ECO:0000313" key="1">
    <source>
        <dbReference type="EMBL" id="KAK3740714.1"/>
    </source>
</evidence>
<evidence type="ECO:0000313" key="2">
    <source>
        <dbReference type="Proteomes" id="UP001283361"/>
    </source>
</evidence>
<name>A0AAE0YDB4_9GAST</name>
<protein>
    <submittedName>
        <fullName evidence="1">Uncharacterized protein</fullName>
    </submittedName>
</protein>
<dbReference type="AlphaFoldDB" id="A0AAE0YDB4"/>
<dbReference type="EMBL" id="JAWDGP010006462">
    <property type="protein sequence ID" value="KAK3740714.1"/>
    <property type="molecule type" value="Genomic_DNA"/>
</dbReference>
<sequence>MFTAARSSSHSILTLISERLCSFLNATFGNSLTAQPPAHPALCSSAQLGRKLCRTRLVSPRYSPASLVLESETCLTPSMGHQLATESMLTPSQGPRD</sequence>